<accession>A0ACC3THC0</accession>
<dbReference type="Proteomes" id="UP001489719">
    <property type="component" value="Unassembled WGS sequence"/>
</dbReference>
<sequence length="711" mass="77901">MVHTADINLYRDEEPTSLKYHIVRSGGSDYYLTTNPNQKHIRDPIGPSYYVRVSAASGSSGANRGHAVEDAPSEPDGSFSVIVFVHDYDNVSVSAPSNGDHKQPVKCHEFDGSLVPIMHIRRIDGESKITVTVLDNGESIWETVVALHSDPYTGESKFVFLDPWERRWSLEGNDGIKCISPLYEEPISNLERKFMEDSKIGWIKFERAALKMLDLMVGVNMAVFCFRNYERNPSRLTTVATGILHADLNTVKASQGGTKKKKVGFKLNFVRKKGTESMRSASGYGKVQPRNEVPGQVPEHAVDNQNGIYQTESQEYQQAVPTQLAGMTDDQPRSGIKFQRKIAQKTQGALDEPLPAVLPAFAYQAPIPALPGFSVSMPTTNGSTDELVDDSYDEPRSPSSSGSATPSFIRDATSRPVSMSPTIEDCRTIPISPELSSQCQPPYEPETSTPVCPEPQPQPRAESNATRTSQSSNCHSISRPISIPPGLDQHESPPMDTRQRSRPSFLGTVEKSSHGWPQAQHEYGSQPESQSLPGHLKQRQNQTSPGLIFTSARLSSAHGAQLDTGTAISPHGGDPYTSPAIRRSRPQSAVLSSSRNNSASEMPEKYRPLFLSSARNGVTLDVLQGPGLNSAMLPALTSAIGNNTTMQSYPYTSIEQPGRSDGRRLLRRGEPPRRAEHPLAKTQSISSAPVDSSVNKKKNRLSMMAFVSKFQ</sequence>
<organism evidence="1 2">
    <name type="scientific">Lipomyces orientalis</name>
    <dbReference type="NCBI Taxonomy" id="1233043"/>
    <lineage>
        <taxon>Eukaryota</taxon>
        <taxon>Fungi</taxon>
        <taxon>Dikarya</taxon>
        <taxon>Ascomycota</taxon>
        <taxon>Saccharomycotina</taxon>
        <taxon>Lipomycetes</taxon>
        <taxon>Lipomycetales</taxon>
        <taxon>Lipomycetaceae</taxon>
        <taxon>Lipomyces</taxon>
    </lineage>
</organism>
<gene>
    <name evidence="1" type="ORF">V1517DRAFT_210724</name>
</gene>
<comment type="caution">
    <text evidence="1">The sequence shown here is derived from an EMBL/GenBank/DDBJ whole genome shotgun (WGS) entry which is preliminary data.</text>
</comment>
<dbReference type="EMBL" id="MU970132">
    <property type="protein sequence ID" value="KAK9320365.1"/>
    <property type="molecule type" value="Genomic_DNA"/>
</dbReference>
<keyword evidence="2" id="KW-1185">Reference proteome</keyword>
<reference evidence="2" key="1">
    <citation type="journal article" date="2024" name="Front. Bioeng. Biotechnol.">
        <title>Genome-scale model development and genomic sequencing of the oleaginous clade Lipomyces.</title>
        <authorList>
            <person name="Czajka J.J."/>
            <person name="Han Y."/>
            <person name="Kim J."/>
            <person name="Mondo S.J."/>
            <person name="Hofstad B.A."/>
            <person name="Robles A."/>
            <person name="Haridas S."/>
            <person name="Riley R."/>
            <person name="LaButti K."/>
            <person name="Pangilinan J."/>
            <person name="Andreopoulos W."/>
            <person name="Lipzen A."/>
            <person name="Yan J."/>
            <person name="Wang M."/>
            <person name="Ng V."/>
            <person name="Grigoriev I.V."/>
            <person name="Spatafora J.W."/>
            <person name="Magnuson J.K."/>
            <person name="Baker S.E."/>
            <person name="Pomraning K.R."/>
        </authorList>
    </citation>
    <scope>NUCLEOTIDE SEQUENCE [LARGE SCALE GENOMIC DNA]</scope>
    <source>
        <strain evidence="2">CBS 10300</strain>
    </source>
</reference>
<protein>
    <submittedName>
        <fullName evidence="1">Uncharacterized protein</fullName>
    </submittedName>
</protein>
<evidence type="ECO:0000313" key="2">
    <source>
        <dbReference type="Proteomes" id="UP001489719"/>
    </source>
</evidence>
<name>A0ACC3THC0_9ASCO</name>
<evidence type="ECO:0000313" key="1">
    <source>
        <dbReference type="EMBL" id="KAK9320365.1"/>
    </source>
</evidence>
<proteinExistence type="predicted"/>